<evidence type="ECO:0000313" key="6">
    <source>
        <dbReference type="Proteomes" id="UP000281904"/>
    </source>
</evidence>
<protein>
    <submittedName>
        <fullName evidence="5">Lytic transglycosylase</fullName>
    </submittedName>
    <submittedName>
        <fullName evidence="4">Transglycosylase SLT domain-containing protein</fullName>
    </submittedName>
</protein>
<evidence type="ECO:0000256" key="2">
    <source>
        <dbReference type="SAM" id="MobiDB-lite"/>
    </source>
</evidence>
<dbReference type="PANTHER" id="PTHR37423:SF2">
    <property type="entry name" value="MEMBRANE-BOUND LYTIC MUREIN TRANSGLYCOSYLASE C"/>
    <property type="match status" value="1"/>
</dbReference>
<evidence type="ECO:0000313" key="5">
    <source>
        <dbReference type="EMBL" id="VEI65373.1"/>
    </source>
</evidence>
<accession>A0A3S5F1N7</accession>
<dbReference type="RefSeq" id="WP_126531377.1">
    <property type="nucleotide sequence ID" value="NZ_JADULK010000005.1"/>
</dbReference>
<dbReference type="EMBL" id="JADULK010000005">
    <property type="protein sequence ID" value="MBH1930349.1"/>
    <property type="molecule type" value="Genomic_DNA"/>
</dbReference>
<feature type="region of interest" description="Disordered" evidence="2">
    <location>
        <begin position="1"/>
        <end position="24"/>
    </location>
</feature>
<evidence type="ECO:0000256" key="1">
    <source>
        <dbReference type="ARBA" id="ARBA00007734"/>
    </source>
</evidence>
<proteinExistence type="inferred from homology"/>
<feature type="compositionally biased region" description="Low complexity" evidence="2">
    <location>
        <begin position="129"/>
        <end position="145"/>
    </location>
</feature>
<organism evidence="5 6">
    <name type="scientific">Serratia rubidaea</name>
    <name type="common">Serratia marinorubra</name>
    <dbReference type="NCBI Taxonomy" id="61652"/>
    <lineage>
        <taxon>Bacteria</taxon>
        <taxon>Pseudomonadati</taxon>
        <taxon>Pseudomonadota</taxon>
        <taxon>Gammaproteobacteria</taxon>
        <taxon>Enterobacterales</taxon>
        <taxon>Yersiniaceae</taxon>
        <taxon>Serratia</taxon>
    </lineage>
</organism>
<dbReference type="EMBL" id="LR134493">
    <property type="protein sequence ID" value="VEI65373.1"/>
    <property type="molecule type" value="Genomic_DNA"/>
</dbReference>
<dbReference type="Proteomes" id="UP000624159">
    <property type="component" value="Unassembled WGS sequence"/>
</dbReference>
<evidence type="ECO:0000313" key="4">
    <source>
        <dbReference type="EMBL" id="MBH1930349.1"/>
    </source>
</evidence>
<dbReference type="InterPro" id="IPR023346">
    <property type="entry name" value="Lysozyme-like_dom_sf"/>
</dbReference>
<dbReference type="InterPro" id="IPR008258">
    <property type="entry name" value="Transglycosylase_SLT_dom_1"/>
</dbReference>
<dbReference type="AlphaFoldDB" id="A0A3S5F1N7"/>
<evidence type="ECO:0000259" key="3">
    <source>
        <dbReference type="Pfam" id="PF01464"/>
    </source>
</evidence>
<feature type="compositionally biased region" description="Polar residues" evidence="2">
    <location>
        <begin position="96"/>
        <end position="128"/>
    </location>
</feature>
<dbReference type="Gene3D" id="1.10.530.10">
    <property type="match status" value="1"/>
</dbReference>
<evidence type="ECO:0000313" key="7">
    <source>
        <dbReference type="Proteomes" id="UP000624159"/>
    </source>
</evidence>
<comment type="similarity">
    <text evidence="1">Belongs to the transglycosylase Slt family.</text>
</comment>
<name>A0A3S5F1N7_SERRU</name>
<keyword evidence="7" id="KW-1185">Reference proteome</keyword>
<reference evidence="5 6" key="1">
    <citation type="submission" date="2018-12" db="EMBL/GenBank/DDBJ databases">
        <authorList>
            <consortium name="Pathogen Informatics"/>
        </authorList>
    </citation>
    <scope>NUCLEOTIDE SEQUENCE [LARGE SCALE GENOMIC DNA]</scope>
    <source>
        <strain evidence="5 6">NCTC10036</strain>
    </source>
</reference>
<gene>
    <name evidence="4" type="ORF">I5U13_11850</name>
    <name evidence="5" type="ORF">NCTC10036_02259</name>
</gene>
<feature type="region of interest" description="Disordered" evidence="2">
    <location>
        <begin position="96"/>
        <end position="151"/>
    </location>
</feature>
<reference evidence="4 7" key="2">
    <citation type="submission" date="2020-11" db="EMBL/GenBank/DDBJ databases">
        <title>Enhanced detection system for hospital associated transmission using whole genome sequencing surveillance.</title>
        <authorList>
            <person name="Harrison L.H."/>
            <person name="Van Tyne D."/>
            <person name="Marsh J.W."/>
            <person name="Griffith M.P."/>
            <person name="Snyder D.J."/>
            <person name="Cooper V.S."/>
            <person name="Mustapha M."/>
        </authorList>
    </citation>
    <scope>NUCLEOTIDE SEQUENCE [LARGE SCALE GENOMIC DNA]</scope>
    <source>
        <strain evidence="4 7">SER00230</strain>
    </source>
</reference>
<sequence length="303" mass="31233">MLSVSSNPVPQPFGQSGDFSNLSDNLSQKSVLNASDGGAPLPISYGGAQGTDMDSLLGGGDIQQQLQSAISATLLQMLFSQIMPQFMQLAQQLLSSGQNGGAQTPQQGSSSTPGVTPQTAPEQTSQQPASGATESTTSASGASGSLHLPESLKPYQDDIQNAADKTGVPAEVLAAQIWQESRGSLGASTVNGGNGLQDSGLMQVNSNTFADLQRKNPDLLGPDADPNSPRDNIMAGALYMKEQLNAFDGNMGAALRAYNSGPNNVNLNDLSDISKTGTGDATYVDKVLNFANIIKTGQGELPA</sequence>
<dbReference type="SUPFAM" id="SSF53955">
    <property type="entry name" value="Lysozyme-like"/>
    <property type="match status" value="1"/>
</dbReference>
<feature type="domain" description="Transglycosylase SLT" evidence="3">
    <location>
        <begin position="159"/>
        <end position="266"/>
    </location>
</feature>
<dbReference type="Pfam" id="PF01464">
    <property type="entry name" value="SLT"/>
    <property type="match status" value="1"/>
</dbReference>
<dbReference type="Proteomes" id="UP000281904">
    <property type="component" value="Chromosome"/>
</dbReference>
<dbReference type="PANTHER" id="PTHR37423">
    <property type="entry name" value="SOLUBLE LYTIC MUREIN TRANSGLYCOSYLASE-RELATED"/>
    <property type="match status" value="1"/>
</dbReference>